<dbReference type="EMBL" id="CP051775">
    <property type="protein sequence ID" value="QJE71928.1"/>
    <property type="molecule type" value="Genomic_DNA"/>
</dbReference>
<protein>
    <submittedName>
        <fullName evidence="6">Helix-turn-helix domain-containing protein</fullName>
    </submittedName>
</protein>
<dbReference type="Gene3D" id="1.10.260.40">
    <property type="entry name" value="lambda repressor-like DNA-binding domains"/>
    <property type="match status" value="1"/>
</dbReference>
<organism evidence="6 7">
    <name type="scientific">Aerophototrophica crusticola</name>
    <dbReference type="NCBI Taxonomy" id="1709002"/>
    <lineage>
        <taxon>Bacteria</taxon>
        <taxon>Pseudomonadati</taxon>
        <taxon>Pseudomonadota</taxon>
        <taxon>Alphaproteobacteria</taxon>
        <taxon>Rhodospirillales</taxon>
        <taxon>Rhodospirillaceae</taxon>
        <taxon>Aerophototrophica</taxon>
    </lineage>
</organism>
<dbReference type="PANTHER" id="PTHR36511:SF4">
    <property type="entry name" value="ANTITOXIN MQSA"/>
    <property type="match status" value="1"/>
</dbReference>
<evidence type="ECO:0000313" key="6">
    <source>
        <dbReference type="EMBL" id="QJE71928.1"/>
    </source>
</evidence>
<proteinExistence type="predicted"/>
<dbReference type="InterPro" id="IPR052359">
    <property type="entry name" value="HTH-type_reg/antitoxin"/>
</dbReference>
<dbReference type="GO" id="GO:0003677">
    <property type="term" value="F:DNA binding"/>
    <property type="evidence" value="ECO:0007669"/>
    <property type="project" value="UniProtKB-KW"/>
</dbReference>
<keyword evidence="3" id="KW-0804">Transcription</keyword>
<evidence type="ECO:0000256" key="4">
    <source>
        <dbReference type="SAM" id="MobiDB-lite"/>
    </source>
</evidence>
<reference evidence="6" key="1">
    <citation type="submission" date="2020-04" db="EMBL/GenBank/DDBJ databases">
        <title>A desert anoxygenic phototrophic bacterium fixes CO2 using RubisCO under aerobic conditions.</title>
        <authorList>
            <person name="Tang K."/>
        </authorList>
    </citation>
    <scope>NUCLEOTIDE SEQUENCE [LARGE SCALE GENOMIC DNA]</scope>
    <source>
        <strain evidence="6">MIMtkB3</strain>
    </source>
</reference>
<dbReference type="Proteomes" id="UP000501891">
    <property type="component" value="Chromosome"/>
</dbReference>
<gene>
    <name evidence="6" type="ORF">HHL28_01300</name>
</gene>
<dbReference type="InterPro" id="IPR010982">
    <property type="entry name" value="Lambda_DNA-bd_dom_sf"/>
</dbReference>
<keyword evidence="2" id="KW-0238">DNA-binding</keyword>
<dbReference type="Pfam" id="PF13560">
    <property type="entry name" value="HTH_31"/>
    <property type="match status" value="1"/>
</dbReference>
<dbReference type="SUPFAM" id="SSF47413">
    <property type="entry name" value="lambda repressor-like DNA-binding domains"/>
    <property type="match status" value="1"/>
</dbReference>
<feature type="region of interest" description="Disordered" evidence="4">
    <location>
        <begin position="1"/>
        <end position="23"/>
    </location>
</feature>
<evidence type="ECO:0000256" key="2">
    <source>
        <dbReference type="ARBA" id="ARBA00023125"/>
    </source>
</evidence>
<name>A0A858R3H1_9PROT</name>
<keyword evidence="1" id="KW-0805">Transcription regulation</keyword>
<dbReference type="PANTHER" id="PTHR36511">
    <property type="entry name" value="MERR FAMILY BACTERIAL REGULATORY PROTEIN"/>
    <property type="match status" value="1"/>
</dbReference>
<keyword evidence="7" id="KW-1185">Reference proteome</keyword>
<evidence type="ECO:0000256" key="1">
    <source>
        <dbReference type="ARBA" id="ARBA00023015"/>
    </source>
</evidence>
<dbReference type="CDD" id="cd00093">
    <property type="entry name" value="HTH_XRE"/>
    <property type="match status" value="1"/>
</dbReference>
<evidence type="ECO:0000256" key="3">
    <source>
        <dbReference type="ARBA" id="ARBA00023163"/>
    </source>
</evidence>
<dbReference type="AlphaFoldDB" id="A0A858R3H1"/>
<dbReference type="PROSITE" id="PS50943">
    <property type="entry name" value="HTH_CROC1"/>
    <property type="match status" value="1"/>
</dbReference>
<accession>A0A858R3H1</accession>
<evidence type="ECO:0000313" key="7">
    <source>
        <dbReference type="Proteomes" id="UP000501891"/>
    </source>
</evidence>
<feature type="domain" description="HTH cro/C1-type" evidence="5">
    <location>
        <begin position="62"/>
        <end position="100"/>
    </location>
</feature>
<sequence length="121" mass="13144">MSKTNTFSVDVPDGQEPVPGKTDWDRLRRMTEAEAEAAALADPDAQPLSAGALSTGRFGRRVRLLRERMGLSQQAFASAFHIPVGTVRDWEQGRGTPDATARAFITLVEHDPEAARRALAA</sequence>
<dbReference type="InterPro" id="IPR001387">
    <property type="entry name" value="Cro/C1-type_HTH"/>
</dbReference>
<evidence type="ECO:0000259" key="5">
    <source>
        <dbReference type="PROSITE" id="PS50943"/>
    </source>
</evidence>
<dbReference type="KEGG" id="acru:HHL28_01300"/>